<dbReference type="EMBL" id="UINC01102667">
    <property type="protein sequence ID" value="SVC64470.1"/>
    <property type="molecule type" value="Genomic_DNA"/>
</dbReference>
<dbReference type="GO" id="GO:0005737">
    <property type="term" value="C:cytoplasm"/>
    <property type="evidence" value="ECO:0007669"/>
    <property type="project" value="TreeGrafter"/>
</dbReference>
<proteinExistence type="predicted"/>
<evidence type="ECO:0000313" key="4">
    <source>
        <dbReference type="EMBL" id="SVC64470.1"/>
    </source>
</evidence>
<protein>
    <recommendedName>
        <fullName evidence="3">Sulfatase N-terminal domain-containing protein</fullName>
    </recommendedName>
</protein>
<dbReference type="Gene3D" id="3.40.720.10">
    <property type="entry name" value="Alkaline Phosphatase, subunit A"/>
    <property type="match status" value="1"/>
</dbReference>
<dbReference type="InterPro" id="IPR000917">
    <property type="entry name" value="Sulfatase_N"/>
</dbReference>
<evidence type="ECO:0000259" key="3">
    <source>
        <dbReference type="Pfam" id="PF00884"/>
    </source>
</evidence>
<dbReference type="PANTHER" id="PTHR45953:SF1">
    <property type="entry name" value="IDURONATE 2-SULFATASE"/>
    <property type="match status" value="1"/>
</dbReference>
<dbReference type="SUPFAM" id="SSF53649">
    <property type="entry name" value="Alkaline phosphatase-like"/>
    <property type="match status" value="1"/>
</dbReference>
<keyword evidence="2" id="KW-0378">Hydrolase</keyword>
<keyword evidence="1" id="KW-0479">Metal-binding</keyword>
<dbReference type="Pfam" id="PF00884">
    <property type="entry name" value="Sulfatase"/>
    <property type="match status" value="1"/>
</dbReference>
<evidence type="ECO:0000256" key="1">
    <source>
        <dbReference type="ARBA" id="ARBA00022723"/>
    </source>
</evidence>
<reference evidence="4" key="1">
    <citation type="submission" date="2018-05" db="EMBL/GenBank/DDBJ databases">
        <authorList>
            <person name="Lanie J.A."/>
            <person name="Ng W.-L."/>
            <person name="Kazmierczak K.M."/>
            <person name="Andrzejewski T.M."/>
            <person name="Davidsen T.M."/>
            <person name="Wayne K.J."/>
            <person name="Tettelin H."/>
            <person name="Glass J.I."/>
            <person name="Rusch D."/>
            <person name="Podicherti R."/>
            <person name="Tsui H.-C.T."/>
            <person name="Winkler M.E."/>
        </authorList>
    </citation>
    <scope>NUCLEOTIDE SEQUENCE</scope>
</reference>
<dbReference type="InterPro" id="IPR017850">
    <property type="entry name" value="Alkaline_phosphatase_core_sf"/>
</dbReference>
<dbReference type="AlphaFoldDB" id="A0A382NUZ3"/>
<feature type="domain" description="Sulfatase N-terminal" evidence="3">
    <location>
        <begin position="4"/>
        <end position="72"/>
    </location>
</feature>
<dbReference type="GO" id="GO:0046872">
    <property type="term" value="F:metal ion binding"/>
    <property type="evidence" value="ECO:0007669"/>
    <property type="project" value="UniProtKB-KW"/>
</dbReference>
<dbReference type="PANTHER" id="PTHR45953">
    <property type="entry name" value="IDURONATE 2-SULFATASE"/>
    <property type="match status" value="1"/>
</dbReference>
<dbReference type="GO" id="GO:0008484">
    <property type="term" value="F:sulfuric ester hydrolase activity"/>
    <property type="evidence" value="ECO:0007669"/>
    <property type="project" value="TreeGrafter"/>
</dbReference>
<name>A0A382NUZ3_9ZZZZ</name>
<feature type="non-terminal residue" evidence="4">
    <location>
        <position position="79"/>
    </location>
</feature>
<accession>A0A382NUZ3</accession>
<sequence>MTKILFITADEQRFDALSCTGNNNTKTPNLDQIASEGINYQRAYVNNVTCMPSRATMVTGQYPATHGVFSNGVPLPINA</sequence>
<evidence type="ECO:0000256" key="2">
    <source>
        <dbReference type="ARBA" id="ARBA00022801"/>
    </source>
</evidence>
<gene>
    <name evidence="4" type="ORF">METZ01_LOCUS317324</name>
</gene>
<organism evidence="4">
    <name type="scientific">marine metagenome</name>
    <dbReference type="NCBI Taxonomy" id="408172"/>
    <lineage>
        <taxon>unclassified sequences</taxon>
        <taxon>metagenomes</taxon>
        <taxon>ecological metagenomes</taxon>
    </lineage>
</organism>